<dbReference type="GO" id="GO:0009288">
    <property type="term" value="C:bacterial-type flagellum"/>
    <property type="evidence" value="ECO:0007669"/>
    <property type="project" value="InterPro"/>
</dbReference>
<dbReference type="EMBL" id="KM886870">
    <property type="protein sequence ID" value="AJA34314.1"/>
    <property type="molecule type" value="Genomic_DNA"/>
</dbReference>
<evidence type="ECO:0000256" key="5">
    <source>
        <dbReference type="ARBA" id="ARBA00022475"/>
    </source>
</evidence>
<keyword evidence="5" id="KW-1003">Cell membrane</keyword>
<evidence type="ECO:0000256" key="8">
    <source>
        <dbReference type="ARBA" id="ARBA00022927"/>
    </source>
</evidence>
<dbReference type="RefSeq" id="WP_056960614.1">
    <property type="nucleotide sequence ID" value="NZ_JAGPZX010000006.1"/>
</dbReference>
<organism evidence="11">
    <name type="scientific">Liquorilactobacillus satsumensis</name>
    <dbReference type="NCBI Taxonomy" id="259059"/>
    <lineage>
        <taxon>Bacteria</taxon>
        <taxon>Bacillati</taxon>
        <taxon>Bacillota</taxon>
        <taxon>Bacilli</taxon>
        <taxon>Lactobacillales</taxon>
        <taxon>Lactobacillaceae</taxon>
        <taxon>Liquorilactobacillus</taxon>
    </lineage>
</organism>
<evidence type="ECO:0000256" key="9">
    <source>
        <dbReference type="ARBA" id="ARBA00023136"/>
    </source>
</evidence>
<comment type="similarity">
    <text evidence="2">Belongs to the FliJ family.</text>
</comment>
<keyword evidence="11" id="KW-0969">Cilium</keyword>
<keyword evidence="8" id="KW-0653">Protein transport</keyword>
<dbReference type="NCBIfam" id="TIGR02473">
    <property type="entry name" value="flagell_FliJ"/>
    <property type="match status" value="1"/>
</dbReference>
<keyword evidence="11" id="KW-0282">Flagellum</keyword>
<keyword evidence="4" id="KW-0813">Transport</keyword>
<dbReference type="InterPro" id="IPR012823">
    <property type="entry name" value="Flagell_FliJ"/>
</dbReference>
<dbReference type="GO" id="GO:0005886">
    <property type="term" value="C:plasma membrane"/>
    <property type="evidence" value="ECO:0007669"/>
    <property type="project" value="UniProtKB-SubCell"/>
</dbReference>
<proteinExistence type="inferred from homology"/>
<dbReference type="Gene3D" id="1.10.287.1700">
    <property type="match status" value="1"/>
</dbReference>
<reference evidence="11" key="1">
    <citation type="journal article" date="2014" name="Appl. Environ. Microbiol.">
        <title>Detection and genomic characterization of motility in Lactobacillus curvatus: confirmation of motility in a species outside the Lactobacillus salivarius clade.</title>
        <authorList>
            <person name="Cousin F.J."/>
            <person name="Lynch S.M."/>
            <person name="Harris H.M."/>
            <person name="McCann A."/>
            <person name="Lynch D.B."/>
            <person name="Neville B.A."/>
            <person name="Irisawa T."/>
            <person name="Okada S."/>
            <person name="Endo A."/>
            <person name="O'Toole P.W."/>
        </authorList>
    </citation>
    <scope>NUCLEOTIDE SEQUENCE</scope>
    <source>
        <strain evidence="11">DSM 16230</strain>
    </source>
</reference>
<keyword evidence="10" id="KW-1006">Bacterial flagellum protein export</keyword>
<evidence type="ECO:0000256" key="3">
    <source>
        <dbReference type="ARBA" id="ARBA00020392"/>
    </source>
</evidence>
<dbReference type="GO" id="GO:0044781">
    <property type="term" value="P:bacterial-type flagellum organization"/>
    <property type="evidence" value="ECO:0007669"/>
    <property type="project" value="UniProtKB-KW"/>
</dbReference>
<keyword evidence="11" id="KW-0966">Cell projection</keyword>
<comment type="subcellular location">
    <subcellularLocation>
        <location evidence="1">Cell membrane</location>
        <topology evidence="1">Peripheral membrane protein</topology>
        <orientation evidence="1">Cytoplasmic side</orientation>
    </subcellularLocation>
</comment>
<dbReference type="GO" id="GO:0071973">
    <property type="term" value="P:bacterial-type flagellum-dependent cell motility"/>
    <property type="evidence" value="ECO:0007669"/>
    <property type="project" value="InterPro"/>
</dbReference>
<evidence type="ECO:0000256" key="10">
    <source>
        <dbReference type="ARBA" id="ARBA00023225"/>
    </source>
</evidence>
<evidence type="ECO:0000256" key="2">
    <source>
        <dbReference type="ARBA" id="ARBA00010004"/>
    </source>
</evidence>
<dbReference type="AlphaFoldDB" id="A0A0A7RI58"/>
<keyword evidence="9" id="KW-0472">Membrane</keyword>
<keyword evidence="6" id="KW-0145">Chemotaxis</keyword>
<evidence type="ECO:0000256" key="4">
    <source>
        <dbReference type="ARBA" id="ARBA00022448"/>
    </source>
</evidence>
<dbReference type="InterPro" id="IPR053716">
    <property type="entry name" value="Flag_assembly_chemotaxis_eff"/>
</dbReference>
<dbReference type="Pfam" id="PF02050">
    <property type="entry name" value="FliJ"/>
    <property type="match status" value="1"/>
</dbReference>
<dbReference type="GeneID" id="98307879"/>
<gene>
    <name evidence="11" type="primary">fliJ</name>
</gene>
<name>A0A0A7RI58_9LACO</name>
<accession>A0A0A7RI58</accession>
<dbReference type="GO" id="GO:0006935">
    <property type="term" value="P:chemotaxis"/>
    <property type="evidence" value="ECO:0007669"/>
    <property type="project" value="UniProtKB-KW"/>
</dbReference>
<dbReference type="GO" id="GO:0015031">
    <property type="term" value="P:protein transport"/>
    <property type="evidence" value="ECO:0007669"/>
    <property type="project" value="UniProtKB-KW"/>
</dbReference>
<evidence type="ECO:0000313" key="11">
    <source>
        <dbReference type="EMBL" id="AJA34314.1"/>
    </source>
</evidence>
<sequence length="140" mass="16694">MKRFKFALANILEYRKQSEQELKQQYLRLRAEVQGKEVGIRRLLDEKKDLMEVTEHTVGRMQVQRRYLLGIDQEVTLLKNAELELKSASEIKLKELIKAQQERKVLEKLEEKQAGEYRLLVKRQEQAQLDEMANRNRKAI</sequence>
<evidence type="ECO:0000256" key="1">
    <source>
        <dbReference type="ARBA" id="ARBA00004413"/>
    </source>
</evidence>
<keyword evidence="7" id="KW-1005">Bacterial flagellum biogenesis</keyword>
<evidence type="ECO:0000256" key="7">
    <source>
        <dbReference type="ARBA" id="ARBA00022795"/>
    </source>
</evidence>
<evidence type="ECO:0000256" key="6">
    <source>
        <dbReference type="ARBA" id="ARBA00022500"/>
    </source>
</evidence>
<protein>
    <recommendedName>
        <fullName evidence="3">Flagellar FliJ protein</fullName>
    </recommendedName>
</protein>